<dbReference type="Pfam" id="PF14740">
    <property type="entry name" value="DUF4471"/>
    <property type="match status" value="2"/>
</dbReference>
<feature type="domain" description="Dynein assembly factor 3 C-terminal" evidence="9">
    <location>
        <begin position="194"/>
        <end position="338"/>
    </location>
</feature>
<sequence>EGVSRVIWKDKGCPDRTAMTTPAGSGTGFGSVSWWGLSPAVDLQAESEPPAQDHKSCGRKLQPAIILSGPPVDPDSQAETEHETPELNVLLLGSVDGRHLLRTLARAALWPRRRFHFYVLENNLEAVARHILIFSLALEDPEKMGLQERSETFLEVWGNALLRPPVAAFVRAQACRLAHLVPEPDRLAEQLPWLSLGALKFRERDALEAVFRFWAGGEKGPEAFPMSRLWDSRLRQYLGSRYDARHGVSDWDLHMKLHDRGARVIHTREFRRWRDTGVAFELRDSSAYHVPNRTLASGRLLSHRGERVAARGYWGDIATGPFVAFGIEADDETLLRTLQPGALQPGALQPGALQPGALQPGALQPGAAEGDPEQVQGGAEGSSEPVFPSPAAPAPEPFTVHFLSLDSAHTLHHKSCYMGQFQLLYVACGMVHLLSAELGACVAPGGRLIVELAQFLVDLRQEQLQAFSSRVGELAQAAGFAPQLGGKPSDTFARFYKAGDSAPGHEDPAVESGTPPPEVLTPPLEATDPPSEDRTQPLESGNPPSEPLKLTSESQASLLEASVPPTGSQAPKSENQTVP</sequence>
<dbReference type="GO" id="GO:0044458">
    <property type="term" value="P:motile cilium assembly"/>
    <property type="evidence" value="ECO:0007669"/>
    <property type="project" value="TreeGrafter"/>
</dbReference>
<keyword evidence="2" id="KW-0963">Cytoplasm</keyword>
<feature type="region of interest" description="Disordered" evidence="7">
    <location>
        <begin position="491"/>
        <end position="579"/>
    </location>
</feature>
<dbReference type="EMBL" id="JH882073">
    <property type="protein sequence ID" value="ELR51032.1"/>
    <property type="molecule type" value="Genomic_DNA"/>
</dbReference>
<evidence type="ECO:0000256" key="7">
    <source>
        <dbReference type="SAM" id="MobiDB-lite"/>
    </source>
</evidence>
<comment type="function">
    <text evidence="6">Required for the assembly of axonemal inner and outer dynein arms. Involved in preassembly of dyneins into complexes before their transport into cilia.</text>
</comment>
<comment type="similarity">
    <text evidence="1">Belongs to the DNAAF3 family.</text>
</comment>
<evidence type="ECO:0000313" key="10">
    <source>
        <dbReference type="EMBL" id="ELR51032.1"/>
    </source>
</evidence>
<dbReference type="PANTHER" id="PTHR22118:SF14">
    <property type="entry name" value="DYNEIN AXONEMAL ASSEMBLY FACTOR 3"/>
    <property type="match status" value="1"/>
</dbReference>
<evidence type="ECO:0000256" key="4">
    <source>
        <dbReference type="ARBA" id="ARBA00024190"/>
    </source>
</evidence>
<dbReference type="GO" id="GO:0120293">
    <property type="term" value="C:dynein axonemal particle"/>
    <property type="evidence" value="ECO:0007669"/>
    <property type="project" value="UniProtKB-SubCell"/>
</dbReference>
<accession>L8I6W8</accession>
<comment type="subcellular location">
    <subcellularLocation>
        <location evidence="4">Dynein axonemal particle</location>
    </subcellularLocation>
</comment>
<feature type="compositionally biased region" description="Polar residues" evidence="7">
    <location>
        <begin position="565"/>
        <end position="579"/>
    </location>
</feature>
<evidence type="ECO:0000256" key="2">
    <source>
        <dbReference type="ARBA" id="ARBA00022490"/>
    </source>
</evidence>
<feature type="non-terminal residue" evidence="10">
    <location>
        <position position="1"/>
    </location>
</feature>
<keyword evidence="3" id="KW-0970">Cilium biogenesis/degradation</keyword>
<dbReference type="GO" id="GO:0070286">
    <property type="term" value="P:axonemal dynein complex assembly"/>
    <property type="evidence" value="ECO:0007669"/>
    <property type="project" value="InterPro"/>
</dbReference>
<evidence type="ECO:0000313" key="11">
    <source>
        <dbReference type="Proteomes" id="UP000011080"/>
    </source>
</evidence>
<dbReference type="Proteomes" id="UP000011080">
    <property type="component" value="Unassembled WGS sequence"/>
</dbReference>
<feature type="domain" description="DUF4470" evidence="8">
    <location>
        <begin position="34"/>
        <end position="162"/>
    </location>
</feature>
<evidence type="ECO:0000259" key="9">
    <source>
        <dbReference type="Pfam" id="PF14740"/>
    </source>
</evidence>
<evidence type="ECO:0000256" key="3">
    <source>
        <dbReference type="ARBA" id="ARBA00022794"/>
    </source>
</evidence>
<reference evidence="10 11" key="1">
    <citation type="journal article" date="2012" name="Nat. Genet.">
        <title>The yak genome and adaptation to life at high altitude.</title>
        <authorList>
            <person name="Qiu Q."/>
            <person name="Zhang G."/>
            <person name="Ma T."/>
            <person name="Qian W."/>
            <person name="Wang J."/>
            <person name="Ye Z."/>
            <person name="Cao C."/>
            <person name="Hu Q."/>
            <person name="Kim J."/>
            <person name="Larkin D.M."/>
            <person name="Auvil L."/>
            <person name="Capitanu B."/>
            <person name="Ma J."/>
            <person name="Lewin H.A."/>
            <person name="Qian X."/>
            <person name="Lang Y."/>
            <person name="Zhou R."/>
            <person name="Wang L."/>
            <person name="Wang K."/>
            <person name="Xia J."/>
            <person name="Liao S."/>
            <person name="Pan S."/>
            <person name="Lu X."/>
            <person name="Hou H."/>
            <person name="Wang Y."/>
            <person name="Zang X."/>
            <person name="Yin Y."/>
            <person name="Ma H."/>
            <person name="Zhang J."/>
            <person name="Wang Z."/>
            <person name="Zhang Y."/>
            <person name="Zhang D."/>
            <person name="Yonezawa T."/>
            <person name="Hasegawa M."/>
            <person name="Zhong Y."/>
            <person name="Liu W."/>
            <person name="Zhang Y."/>
            <person name="Huang Z."/>
            <person name="Zhang S."/>
            <person name="Long R."/>
            <person name="Yang H."/>
            <person name="Wang J."/>
            <person name="Lenstra J.A."/>
            <person name="Cooper D.N."/>
            <person name="Wu Y."/>
            <person name="Wang J."/>
            <person name="Shi P."/>
            <person name="Wang J."/>
            <person name="Liu J."/>
        </authorList>
    </citation>
    <scope>NUCLEOTIDE SEQUENCE [LARGE SCALE GENOMIC DNA]</scope>
    <source>
        <strain evidence="11">yakQH1</strain>
    </source>
</reference>
<dbReference type="InterPro" id="IPR028235">
    <property type="entry name" value="DNAAF3_C"/>
</dbReference>
<proteinExistence type="inferred from homology"/>
<gene>
    <name evidence="10" type="ORF">M91_04011</name>
</gene>
<name>L8I6W8_9CETA</name>
<evidence type="ECO:0000256" key="5">
    <source>
        <dbReference type="ARBA" id="ARBA00024431"/>
    </source>
</evidence>
<protein>
    <recommendedName>
        <fullName evidence="5">Dynein axonemal assembly factor 3</fullName>
    </recommendedName>
</protein>
<evidence type="ECO:0000256" key="1">
    <source>
        <dbReference type="ARBA" id="ARBA00010449"/>
    </source>
</evidence>
<dbReference type="PANTHER" id="PTHR22118">
    <property type="entry name" value="DYNEIN ASSEMBLY FACTOR 3, AXONEMAL"/>
    <property type="match status" value="1"/>
</dbReference>
<feature type="domain" description="Dynein assembly factor 3 C-terminal" evidence="9">
    <location>
        <begin position="395"/>
        <end position="483"/>
    </location>
</feature>
<dbReference type="AlphaFoldDB" id="L8I6W8"/>
<dbReference type="InterPro" id="IPR039304">
    <property type="entry name" value="DNAAF3"/>
</dbReference>
<feature type="non-terminal residue" evidence="10">
    <location>
        <position position="579"/>
    </location>
</feature>
<organism evidence="10 11">
    <name type="scientific">Bos mutus</name>
    <name type="common">wild yak</name>
    <dbReference type="NCBI Taxonomy" id="72004"/>
    <lineage>
        <taxon>Eukaryota</taxon>
        <taxon>Metazoa</taxon>
        <taxon>Chordata</taxon>
        <taxon>Craniata</taxon>
        <taxon>Vertebrata</taxon>
        <taxon>Euteleostomi</taxon>
        <taxon>Mammalia</taxon>
        <taxon>Eutheria</taxon>
        <taxon>Laurasiatheria</taxon>
        <taxon>Artiodactyla</taxon>
        <taxon>Ruminantia</taxon>
        <taxon>Pecora</taxon>
        <taxon>Bovidae</taxon>
        <taxon>Bovinae</taxon>
        <taxon>Bos</taxon>
    </lineage>
</organism>
<evidence type="ECO:0000256" key="6">
    <source>
        <dbReference type="ARBA" id="ARBA00025165"/>
    </source>
</evidence>
<dbReference type="Pfam" id="PF14737">
    <property type="entry name" value="DUF4470"/>
    <property type="match status" value="1"/>
</dbReference>
<dbReference type="STRING" id="72004.ENSBMUP00000026655"/>
<feature type="region of interest" description="Disordered" evidence="7">
    <location>
        <begin position="346"/>
        <end position="391"/>
    </location>
</feature>
<evidence type="ECO:0000259" key="8">
    <source>
        <dbReference type="Pfam" id="PF14737"/>
    </source>
</evidence>
<dbReference type="InterPro" id="IPR027974">
    <property type="entry name" value="DUF4470"/>
</dbReference>